<organism evidence="7 8">
    <name type="scientific">Cladophialophora carrionii CBS 160.54</name>
    <dbReference type="NCBI Taxonomy" id="1279043"/>
    <lineage>
        <taxon>Eukaryota</taxon>
        <taxon>Fungi</taxon>
        <taxon>Dikarya</taxon>
        <taxon>Ascomycota</taxon>
        <taxon>Pezizomycotina</taxon>
        <taxon>Eurotiomycetes</taxon>
        <taxon>Chaetothyriomycetidae</taxon>
        <taxon>Chaetothyriales</taxon>
        <taxon>Herpotrichiellaceae</taxon>
        <taxon>Cladophialophora</taxon>
    </lineage>
</organism>
<feature type="compositionally biased region" description="Acidic residues" evidence="5">
    <location>
        <begin position="363"/>
        <end position="373"/>
    </location>
</feature>
<evidence type="ECO:0000256" key="5">
    <source>
        <dbReference type="SAM" id="MobiDB-lite"/>
    </source>
</evidence>
<keyword evidence="4" id="KW-0472">Membrane</keyword>
<dbReference type="Gene3D" id="2.30.42.10">
    <property type="match status" value="2"/>
</dbReference>
<dbReference type="PANTHER" id="PTHR12893:SF0">
    <property type="entry name" value="GRASP65"/>
    <property type="match status" value="1"/>
</dbReference>
<reference evidence="7 8" key="1">
    <citation type="submission" date="2013-03" db="EMBL/GenBank/DDBJ databases">
        <title>The Genome Sequence of Cladophialophora carrionii CBS 160.54.</title>
        <authorList>
            <consortium name="The Broad Institute Genomics Platform"/>
            <person name="Cuomo C."/>
            <person name="de Hoog S."/>
            <person name="Gorbushina A."/>
            <person name="Walker B."/>
            <person name="Young S.K."/>
            <person name="Zeng Q."/>
            <person name="Gargeya S."/>
            <person name="Fitzgerald M."/>
            <person name="Haas B."/>
            <person name="Abouelleil A."/>
            <person name="Allen A.W."/>
            <person name="Alvarado L."/>
            <person name="Arachchi H.M."/>
            <person name="Berlin A.M."/>
            <person name="Chapman S.B."/>
            <person name="Gainer-Dewar J."/>
            <person name="Goldberg J."/>
            <person name="Griggs A."/>
            <person name="Gujja S."/>
            <person name="Hansen M."/>
            <person name="Howarth C."/>
            <person name="Imamovic A."/>
            <person name="Ireland A."/>
            <person name="Larimer J."/>
            <person name="McCowan C."/>
            <person name="Murphy C."/>
            <person name="Pearson M."/>
            <person name="Poon T.W."/>
            <person name="Priest M."/>
            <person name="Roberts A."/>
            <person name="Saif S."/>
            <person name="Shea T."/>
            <person name="Sisk P."/>
            <person name="Sykes S."/>
            <person name="Wortman J."/>
            <person name="Nusbaum C."/>
            <person name="Birren B."/>
        </authorList>
    </citation>
    <scope>NUCLEOTIDE SEQUENCE [LARGE SCALE GENOMIC DNA]</scope>
    <source>
        <strain evidence="7 8">CBS 160.54</strain>
    </source>
</reference>
<evidence type="ECO:0000256" key="2">
    <source>
        <dbReference type="ARBA" id="ARBA00022737"/>
    </source>
</evidence>
<dbReference type="Proteomes" id="UP000030678">
    <property type="component" value="Unassembled WGS sequence"/>
</dbReference>
<dbReference type="EMBL" id="KB822710">
    <property type="protein sequence ID" value="ETI19313.1"/>
    <property type="molecule type" value="Genomic_DNA"/>
</dbReference>
<accession>V9CZ40</accession>
<dbReference type="Pfam" id="PF04495">
    <property type="entry name" value="GRASP55_65"/>
    <property type="match status" value="1"/>
</dbReference>
<dbReference type="PANTHER" id="PTHR12893">
    <property type="entry name" value="GOLGI REASSEMBLY STACKING PROTEIN GRASP"/>
    <property type="match status" value="1"/>
</dbReference>
<evidence type="ECO:0000313" key="7">
    <source>
        <dbReference type="EMBL" id="ETI19313.1"/>
    </source>
</evidence>
<evidence type="ECO:0000256" key="1">
    <source>
        <dbReference type="ARBA" id="ARBA00004394"/>
    </source>
</evidence>
<dbReference type="InterPro" id="IPR007583">
    <property type="entry name" value="GRASP55_65"/>
</dbReference>
<keyword evidence="3" id="KW-0333">Golgi apparatus</keyword>
<dbReference type="GO" id="GO:0007030">
    <property type="term" value="P:Golgi organization"/>
    <property type="evidence" value="ECO:0007669"/>
    <property type="project" value="TreeGrafter"/>
</dbReference>
<proteinExistence type="predicted"/>
<gene>
    <name evidence="7" type="ORF">G647_09145</name>
</gene>
<dbReference type="GO" id="GO:0000139">
    <property type="term" value="C:Golgi membrane"/>
    <property type="evidence" value="ECO:0007669"/>
    <property type="project" value="UniProtKB-SubCell"/>
</dbReference>
<evidence type="ECO:0000313" key="8">
    <source>
        <dbReference type="Proteomes" id="UP000030678"/>
    </source>
</evidence>
<dbReference type="HOGENOM" id="CLU_025095_0_0_1"/>
<feature type="compositionally biased region" description="Basic and acidic residues" evidence="5">
    <location>
        <begin position="315"/>
        <end position="326"/>
    </location>
</feature>
<evidence type="ECO:0000256" key="3">
    <source>
        <dbReference type="ARBA" id="ARBA00023034"/>
    </source>
</evidence>
<dbReference type="PROSITE" id="PS51865">
    <property type="entry name" value="PDZ_GRASP"/>
    <property type="match status" value="1"/>
</dbReference>
<dbReference type="GeneID" id="19987638"/>
<evidence type="ECO:0000256" key="4">
    <source>
        <dbReference type="ARBA" id="ARBA00023136"/>
    </source>
</evidence>
<comment type="subcellular location">
    <subcellularLocation>
        <location evidence="1">Golgi apparatus membrane</location>
    </subcellularLocation>
</comment>
<feature type="region of interest" description="Disordered" evidence="5">
    <location>
        <begin position="230"/>
        <end position="373"/>
    </location>
</feature>
<dbReference type="RefSeq" id="XP_008731672.1">
    <property type="nucleotide sequence ID" value="XM_008733450.1"/>
</dbReference>
<dbReference type="VEuPathDB" id="FungiDB:G647_09145"/>
<dbReference type="AlphaFoldDB" id="V9CZ40"/>
<protein>
    <recommendedName>
        <fullName evidence="6">PDZ GRASP-type domain-containing protein</fullName>
    </recommendedName>
</protein>
<feature type="compositionally biased region" description="Low complexity" evidence="5">
    <location>
        <begin position="239"/>
        <end position="248"/>
    </location>
</feature>
<feature type="compositionally biased region" description="Pro residues" evidence="5">
    <location>
        <begin position="263"/>
        <end position="279"/>
    </location>
</feature>
<feature type="compositionally biased region" description="Basic residues" evidence="5">
    <location>
        <begin position="293"/>
        <end position="302"/>
    </location>
</feature>
<sequence length="373" mass="39997">MFGALNRFIARLDGEPPPRQTDSGPSDTSYGFQVLRNTNKELQLEPWFEFIIGMNGHYLDSPDPNLFVTELSNCAGGYCTLDLWSAKGQRTHSLTIPVPASGEPLGLSLQLTPLNSTQNIWHVLSIPSPLSPAHQAGLLPHSDYILGSPSGTLKGEAALGELVEDHLNRSLVLWVYNSEFDVVREVELVPRRGWGGEGALGAVLGFGALHRLPVGLGEEIQAPGESLFDADKKSHESGQQQQQQQQQQALANSFQPAPVENLPTPPPMISPNVPPPPMLNPNVSPPSTAAPPRTRKGRHHAAAIKNGFDDMFAEGTKKSAEQDHIPSRKGTPLAPPPRSGSAGPTPHSVTREQGDPLAQAGEELGEPGDAEET</sequence>
<dbReference type="InterPro" id="IPR024958">
    <property type="entry name" value="GRASP_PDZ"/>
</dbReference>
<feature type="domain" description="PDZ GRASP-type" evidence="6">
    <location>
        <begin position="119"/>
        <end position="209"/>
    </location>
</feature>
<dbReference type="InterPro" id="IPR036034">
    <property type="entry name" value="PDZ_sf"/>
</dbReference>
<keyword evidence="2" id="KW-0677">Repeat</keyword>
<evidence type="ECO:0000259" key="6">
    <source>
        <dbReference type="PROSITE" id="PS51865"/>
    </source>
</evidence>
<name>V9CZ40_9EURO</name>
<dbReference type="OrthoDB" id="3318at2759"/>